<reference evidence="5" key="1">
    <citation type="submission" date="2021-02" db="EMBL/GenBank/DDBJ databases">
        <authorList>
            <person name="Nowell W R."/>
        </authorList>
    </citation>
    <scope>NUCLEOTIDE SEQUENCE</scope>
</reference>
<evidence type="ECO:0000256" key="1">
    <source>
        <dbReference type="SAM" id="SignalP"/>
    </source>
</evidence>
<organism evidence="5 6">
    <name type="scientific">Rotaria sordida</name>
    <dbReference type="NCBI Taxonomy" id="392033"/>
    <lineage>
        <taxon>Eukaryota</taxon>
        <taxon>Metazoa</taxon>
        <taxon>Spiralia</taxon>
        <taxon>Gnathifera</taxon>
        <taxon>Rotifera</taxon>
        <taxon>Eurotatoria</taxon>
        <taxon>Bdelloidea</taxon>
        <taxon>Philodinida</taxon>
        <taxon>Philodinidae</taxon>
        <taxon>Rotaria</taxon>
    </lineage>
</organism>
<feature type="signal peptide" evidence="1">
    <location>
        <begin position="1"/>
        <end position="24"/>
    </location>
</feature>
<dbReference type="EMBL" id="CAJOAX010008906">
    <property type="protein sequence ID" value="CAF4044937.1"/>
    <property type="molecule type" value="Genomic_DNA"/>
</dbReference>
<feature type="chain" id="PRO_5036236581" evidence="1">
    <location>
        <begin position="25"/>
        <end position="108"/>
    </location>
</feature>
<sequence length="108" mass="12693">MAIMKFDMNIIFLCLLLILETILARPAMQRIIINNHEWEVPNEPGWEEVIKETEVVQQHFSSCLTIAECRQVVDKIRDVFLRYPVSKKYLEINQNGTNDDLPSIFKWG</sequence>
<evidence type="ECO:0000313" key="4">
    <source>
        <dbReference type="EMBL" id="CAF4044937.1"/>
    </source>
</evidence>
<dbReference type="Proteomes" id="UP000663889">
    <property type="component" value="Unassembled WGS sequence"/>
</dbReference>
<evidence type="ECO:0000313" key="5">
    <source>
        <dbReference type="EMBL" id="CAF4183090.1"/>
    </source>
</evidence>
<dbReference type="Proteomes" id="UP000663823">
    <property type="component" value="Unassembled WGS sequence"/>
</dbReference>
<name>A0A820AWZ4_9BILA</name>
<proteinExistence type="predicted"/>
<protein>
    <submittedName>
        <fullName evidence="5">Uncharacterized protein</fullName>
    </submittedName>
</protein>
<dbReference type="Proteomes" id="UP000663874">
    <property type="component" value="Unassembled WGS sequence"/>
</dbReference>
<evidence type="ECO:0000313" key="3">
    <source>
        <dbReference type="EMBL" id="CAF1038708.1"/>
    </source>
</evidence>
<dbReference type="AlphaFoldDB" id="A0A820AWZ4"/>
<dbReference type="EMBL" id="CAJNOU010000434">
    <property type="protein sequence ID" value="CAF0996359.1"/>
    <property type="molecule type" value="Genomic_DNA"/>
</dbReference>
<dbReference type="EMBL" id="CAJNOO010000809">
    <property type="protein sequence ID" value="CAF1038708.1"/>
    <property type="molecule type" value="Genomic_DNA"/>
</dbReference>
<dbReference type="OrthoDB" id="9995667at2759"/>
<accession>A0A820AWZ4</accession>
<evidence type="ECO:0000313" key="6">
    <source>
        <dbReference type="Proteomes" id="UP000663874"/>
    </source>
</evidence>
<evidence type="ECO:0000313" key="2">
    <source>
        <dbReference type="EMBL" id="CAF0996359.1"/>
    </source>
</evidence>
<keyword evidence="1" id="KW-0732">Signal</keyword>
<gene>
    <name evidence="5" type="ORF">FNK824_LOCUS35331</name>
    <name evidence="4" type="ORF">OTI717_LOCUS31332</name>
    <name evidence="3" type="ORF">RFH988_LOCUS16102</name>
    <name evidence="2" type="ORF">SEV965_LOCUS10550</name>
</gene>
<comment type="caution">
    <text evidence="5">The sequence shown here is derived from an EMBL/GenBank/DDBJ whole genome shotgun (WGS) entry which is preliminary data.</text>
</comment>
<dbReference type="Proteomes" id="UP000663882">
    <property type="component" value="Unassembled WGS sequence"/>
</dbReference>
<dbReference type="EMBL" id="CAJOBE010014841">
    <property type="protein sequence ID" value="CAF4183090.1"/>
    <property type="molecule type" value="Genomic_DNA"/>
</dbReference>